<reference evidence="1" key="1">
    <citation type="submission" date="2020-06" db="EMBL/GenBank/DDBJ databases">
        <title>Whole Genome Sequence of Halomonas aquamarina MB598.</title>
        <authorList>
            <person name="Pervaiz M."/>
            <person name="Fariq A."/>
            <person name="Yasmin A."/>
            <person name="Welch M."/>
        </authorList>
    </citation>
    <scope>NUCLEOTIDE SEQUENCE</scope>
    <source>
        <strain evidence="1">MB598</strain>
    </source>
</reference>
<dbReference type="EMBL" id="JABYQT010000001">
    <property type="protein sequence ID" value="MBZ5486208.1"/>
    <property type="molecule type" value="Genomic_DNA"/>
</dbReference>
<sequence length="382" mass="42863">MRLLHTADWHLGRLFHNVSLLDDQRHVLAQLIEVVDREAVDAVLVAGDVFDRSVPPAAAVTLLDEVLGELCQTRGLPVVIISGNHDGAERLRFGARHLRQAGLHILSDLANCFSPVTLSLGGCEVDIFGVPYADPEYVRSQFGVEVRDFDSAHRYLVERIDEQRHPTRPTLLMSHCFVDGASASDSERPLTLGGAESVAWEPMQHFNYVALGHLHGPQYRGGEHIRYSGSLLKYSFSEATQRKGVTLVDIDEAGRVQTEHVPLMPRRDVRVLEGELEALLAQGEHDAKKDDYLLVRLTDRHAILDPMGKLRAVYPNVLHLEKPGMLGSQQRQQLDRERLRFDALDMFSDFFEQTSGEPMSTDQANAMGRLIDELKRNEEQSP</sequence>
<keyword evidence="1" id="KW-0540">Nuclease</keyword>
<name>A0ACC5VQN6_9GAMM</name>
<proteinExistence type="predicted"/>
<accession>A0ACC5VQN6</accession>
<comment type="caution">
    <text evidence="1">The sequence shown here is derived from an EMBL/GenBank/DDBJ whole genome shotgun (WGS) entry which is preliminary data.</text>
</comment>
<keyword evidence="1" id="KW-0269">Exonuclease</keyword>
<dbReference type="Proteomes" id="UP001319846">
    <property type="component" value="Unassembled WGS sequence"/>
</dbReference>
<evidence type="ECO:0000313" key="2">
    <source>
        <dbReference type="Proteomes" id="UP001319846"/>
    </source>
</evidence>
<gene>
    <name evidence="1" type="ORF">HW452_01540</name>
</gene>
<evidence type="ECO:0000313" key="1">
    <source>
        <dbReference type="EMBL" id="MBZ5486208.1"/>
    </source>
</evidence>
<keyword evidence="1" id="KW-0378">Hydrolase</keyword>
<keyword evidence="2" id="KW-1185">Reference proteome</keyword>
<organism evidence="1 2">
    <name type="scientific">Vreelandella aquamarina</name>
    <dbReference type="NCBI Taxonomy" id="77097"/>
    <lineage>
        <taxon>Bacteria</taxon>
        <taxon>Pseudomonadati</taxon>
        <taxon>Pseudomonadota</taxon>
        <taxon>Gammaproteobacteria</taxon>
        <taxon>Oceanospirillales</taxon>
        <taxon>Halomonadaceae</taxon>
        <taxon>Vreelandella</taxon>
    </lineage>
</organism>
<protein>
    <submittedName>
        <fullName evidence="1">Exonuclease SbcCD subunit D</fullName>
    </submittedName>
</protein>